<dbReference type="GO" id="GO:0042274">
    <property type="term" value="P:ribosomal small subunit biogenesis"/>
    <property type="evidence" value="ECO:0007669"/>
    <property type="project" value="TreeGrafter"/>
</dbReference>
<protein>
    <submittedName>
        <fullName evidence="6">Nuclear protein</fullName>
    </submittedName>
</protein>
<feature type="compositionally biased region" description="Low complexity" evidence="4">
    <location>
        <begin position="577"/>
        <end position="591"/>
    </location>
</feature>
<dbReference type="FunFam" id="1.25.40.180:FF:000050">
    <property type="entry name" value="Nuclear protein (Sgd1), putative"/>
    <property type="match status" value="1"/>
</dbReference>
<dbReference type="GO" id="GO:0003723">
    <property type="term" value="F:RNA binding"/>
    <property type="evidence" value="ECO:0007669"/>
    <property type="project" value="InterPro"/>
</dbReference>
<organism evidence="6 7">
    <name type="scientific">Zymoseptoria brevis</name>
    <dbReference type="NCBI Taxonomy" id="1047168"/>
    <lineage>
        <taxon>Eukaryota</taxon>
        <taxon>Fungi</taxon>
        <taxon>Dikarya</taxon>
        <taxon>Ascomycota</taxon>
        <taxon>Pezizomycotina</taxon>
        <taxon>Dothideomycetes</taxon>
        <taxon>Dothideomycetidae</taxon>
        <taxon>Mycosphaerellales</taxon>
        <taxon>Mycosphaerellaceae</taxon>
        <taxon>Zymoseptoria</taxon>
    </lineage>
</organism>
<dbReference type="Pfam" id="PF02847">
    <property type="entry name" value="MA3"/>
    <property type="match status" value="1"/>
</dbReference>
<feature type="region of interest" description="Disordered" evidence="4">
    <location>
        <begin position="1"/>
        <end position="134"/>
    </location>
</feature>
<dbReference type="OrthoDB" id="361797at2759"/>
<dbReference type="SUPFAM" id="SSF48371">
    <property type="entry name" value="ARM repeat"/>
    <property type="match status" value="1"/>
</dbReference>
<dbReference type="SMART" id="SM00543">
    <property type="entry name" value="MIF4G"/>
    <property type="match status" value="1"/>
</dbReference>
<dbReference type="GO" id="GO:0005730">
    <property type="term" value="C:nucleolus"/>
    <property type="evidence" value="ECO:0007669"/>
    <property type="project" value="UniProtKB-SubCell"/>
</dbReference>
<dbReference type="Proteomes" id="UP000033647">
    <property type="component" value="Unassembled WGS sequence"/>
</dbReference>
<feature type="region of interest" description="Disordered" evidence="4">
    <location>
        <begin position="157"/>
        <end position="277"/>
    </location>
</feature>
<evidence type="ECO:0000313" key="6">
    <source>
        <dbReference type="EMBL" id="KJY00851.1"/>
    </source>
</evidence>
<name>A0A0F4GXA7_9PEZI</name>
<comment type="similarity">
    <text evidence="2">Belongs to the CWC22 family.</text>
</comment>
<evidence type="ECO:0000256" key="2">
    <source>
        <dbReference type="ARBA" id="ARBA00006856"/>
    </source>
</evidence>
<evidence type="ECO:0000259" key="5">
    <source>
        <dbReference type="PROSITE" id="PS51366"/>
    </source>
</evidence>
<dbReference type="PROSITE" id="PS51366">
    <property type="entry name" value="MI"/>
    <property type="match status" value="1"/>
</dbReference>
<feature type="compositionally biased region" description="Basic and acidic residues" evidence="4">
    <location>
        <begin position="39"/>
        <end position="48"/>
    </location>
</feature>
<evidence type="ECO:0000256" key="1">
    <source>
        <dbReference type="ARBA" id="ARBA00004604"/>
    </source>
</evidence>
<dbReference type="SMART" id="SM00544">
    <property type="entry name" value="MA3"/>
    <property type="match status" value="1"/>
</dbReference>
<reference evidence="6 7" key="1">
    <citation type="submission" date="2015-03" db="EMBL/GenBank/DDBJ databases">
        <title>RNA-seq based gene annotation and comparative genomics of four Zymoseptoria species reveal species-specific pathogenicity related genes and transposable element activity.</title>
        <authorList>
            <person name="Grandaubert J."/>
            <person name="Bhattacharyya A."/>
            <person name="Stukenbrock E.H."/>
        </authorList>
    </citation>
    <scope>NUCLEOTIDE SEQUENCE [LARGE SCALE GENOMIC DNA]</scope>
    <source>
        <strain evidence="6 7">Zb18110</strain>
    </source>
</reference>
<accession>A0A0F4GXA7</accession>
<dbReference type="InterPro" id="IPR003891">
    <property type="entry name" value="Initiation_fac_eIF4g_MI"/>
</dbReference>
<dbReference type="InterPro" id="IPR050781">
    <property type="entry name" value="CWC22_splicing_factor"/>
</dbReference>
<evidence type="ECO:0000256" key="3">
    <source>
        <dbReference type="ARBA" id="ARBA00023242"/>
    </source>
</evidence>
<sequence length="868" mass="96297">MISRMEYVGPKLPKTLLDQVQGGRIGKGSQRSTSRKDRRKAERQEKKKPPPPPRRKPVLQQRKAAKEVSSEDGDAEEEQAPRIKSAIPTKDAKPTRSILKRKSPGPEVSEEEGGSDVGMESEVDSGEESDYPVAPVVSKAVKARLEEDDAEIAALEKKLGIKGKKSKKVGDDELDWLVNGSDGEEERSQPGKRKRPDDDDWLRDKRRKAKASGTVVEVQQEDTEDDDSGRKEGEEEEEDEHGMGDIENPFSEDEDFSDFDEGDAEEDELPAPKKVRENPYVAPVTSDAVLVAKYVPPSMRKAASTDEELLKQLRRQLQGQLNRLSEANLVSILQSVQEVYVNNARQHVTSVLVELLGGLVCDPSVLNDTFLILHAGFAAALYRTVGTDFGAQLLENIVQAFDKHHAEDSDGKQTLNLLAFLSNLYTLQATGCEIIFDYIRMLLENFSEANTELLLRVIRISGPQLRQDDPSALKDIVLLLQRSTSKIGEANLSVRTKFMIETIHNLKNNRMKTGVAASALSAEHMQRMKKILGTLKAVKTTEPLRITLADIRDSEKKGKWWLVGASWRDPAKMANNAASSSSAPSTSIPSIPDDPDSDSDTPDLSALARTQGMNTDVRRAIFIAIAGAVDFKHAHLRIQKLALKSKQQLEVPRVLIHSVGAEPVYNHFYTLVATQFCGEHRFRKAYQFALVDVFRRMGEVDAGAEEDGDGEEGQEELGVRKVYNLAKMYATLVAEGLLRVTILKPLSGSLADLQPKTRIFVEVLLTTALVLARKNAAGKVGKGKGKKEEKEEFFEEEVREIFEQAHAVPEMVLGLKWFVSKVVSKAEVAANEKERKVVVLGCEVALRTLSEAPRKKVKQVEDDELDSD</sequence>
<feature type="region of interest" description="Disordered" evidence="4">
    <location>
        <begin position="575"/>
        <end position="609"/>
    </location>
</feature>
<feature type="compositionally biased region" description="Acidic residues" evidence="4">
    <location>
        <begin position="250"/>
        <end position="269"/>
    </location>
</feature>
<dbReference type="Pfam" id="PF02854">
    <property type="entry name" value="MIF4G"/>
    <property type="match status" value="1"/>
</dbReference>
<dbReference type="EMBL" id="LAFY01000302">
    <property type="protein sequence ID" value="KJY00851.1"/>
    <property type="molecule type" value="Genomic_DNA"/>
</dbReference>
<feature type="domain" description="MI" evidence="5">
    <location>
        <begin position="616"/>
        <end position="748"/>
    </location>
</feature>
<feature type="compositionally biased region" description="Acidic residues" evidence="4">
    <location>
        <begin position="108"/>
        <end position="130"/>
    </location>
</feature>
<proteinExistence type="inferred from homology"/>
<dbReference type="Gene3D" id="1.25.40.180">
    <property type="match status" value="1"/>
</dbReference>
<evidence type="ECO:0000256" key="4">
    <source>
        <dbReference type="SAM" id="MobiDB-lite"/>
    </source>
</evidence>
<comment type="caution">
    <text evidence="6">The sequence shown here is derived from an EMBL/GenBank/DDBJ whole genome shotgun (WGS) entry which is preliminary data.</text>
</comment>
<dbReference type="PANTHER" id="PTHR18034:SF4">
    <property type="entry name" value="NUCLEOLAR MIF4G DOMAIN-CONTAINING PROTEIN 1"/>
    <property type="match status" value="1"/>
</dbReference>
<dbReference type="InterPro" id="IPR003890">
    <property type="entry name" value="MIF4G-like_typ-3"/>
</dbReference>
<dbReference type="AlphaFoldDB" id="A0A0F4GXA7"/>
<comment type="subcellular location">
    <subcellularLocation>
        <location evidence="1">Nucleus</location>
        <location evidence="1">Nucleolus</location>
    </subcellularLocation>
</comment>
<dbReference type="InterPro" id="IPR016024">
    <property type="entry name" value="ARM-type_fold"/>
</dbReference>
<keyword evidence="7" id="KW-1185">Reference proteome</keyword>
<gene>
    <name evidence="6" type="ORF">TI39_contig310g00013</name>
</gene>
<evidence type="ECO:0000313" key="7">
    <source>
        <dbReference type="Proteomes" id="UP000033647"/>
    </source>
</evidence>
<dbReference type="STRING" id="1047168.A0A0F4GXA7"/>
<dbReference type="PANTHER" id="PTHR18034">
    <property type="entry name" value="CELL CYCLE CONTROL PROTEIN CWF22-RELATED"/>
    <property type="match status" value="1"/>
</dbReference>
<keyword evidence="3" id="KW-0539">Nucleus</keyword>